<dbReference type="EMBL" id="SMKP01000014">
    <property type="protein sequence ID" value="TDD23994.1"/>
    <property type="molecule type" value="Genomic_DNA"/>
</dbReference>
<feature type="domain" description="CBM6" evidence="1">
    <location>
        <begin position="37"/>
        <end position="160"/>
    </location>
</feature>
<organism evidence="2 3">
    <name type="scientific">Nonomuraea diastatica</name>
    <dbReference type="NCBI Taxonomy" id="1848329"/>
    <lineage>
        <taxon>Bacteria</taxon>
        <taxon>Bacillati</taxon>
        <taxon>Actinomycetota</taxon>
        <taxon>Actinomycetes</taxon>
        <taxon>Streptosporangiales</taxon>
        <taxon>Streptosporangiaceae</taxon>
        <taxon>Nonomuraea</taxon>
    </lineage>
</organism>
<evidence type="ECO:0000313" key="2">
    <source>
        <dbReference type="EMBL" id="TDD23994.1"/>
    </source>
</evidence>
<evidence type="ECO:0000313" key="3">
    <source>
        <dbReference type="Proteomes" id="UP000294543"/>
    </source>
</evidence>
<dbReference type="PROSITE" id="PS51175">
    <property type="entry name" value="CBM6"/>
    <property type="match status" value="1"/>
</dbReference>
<dbReference type="OrthoDB" id="2505409at2"/>
<dbReference type="SUPFAM" id="SSF49785">
    <property type="entry name" value="Galactose-binding domain-like"/>
    <property type="match status" value="1"/>
</dbReference>
<dbReference type="Proteomes" id="UP000294543">
    <property type="component" value="Unassembled WGS sequence"/>
</dbReference>
<keyword evidence="3" id="KW-1185">Reference proteome</keyword>
<dbReference type="InterPro" id="IPR008979">
    <property type="entry name" value="Galactose-bd-like_sf"/>
</dbReference>
<sequence length="164" mass="17334">MIAIAPEARSPCAARSAAAPGEGIASWSRSGSSPENGVYEAENARSEVIGGESSRPGFTGRGYLAGWNAADQALTIHVNVGRARPHQLRFRYAAGAGDAGRRILVNGAQATDLRFPATEGGWDQWGTAVLDGVRLARGHNTIRMELGGGNYLNLDAMTLRRQTT</sequence>
<name>A0A4R4X1B3_9ACTN</name>
<proteinExistence type="predicted"/>
<dbReference type="GO" id="GO:0030246">
    <property type="term" value="F:carbohydrate binding"/>
    <property type="evidence" value="ECO:0007669"/>
    <property type="project" value="InterPro"/>
</dbReference>
<dbReference type="Gene3D" id="2.60.120.260">
    <property type="entry name" value="Galactose-binding domain-like"/>
    <property type="match status" value="1"/>
</dbReference>
<reference evidence="2 3" key="1">
    <citation type="submission" date="2019-03" db="EMBL/GenBank/DDBJ databases">
        <title>Draft genome sequences of novel Actinobacteria.</title>
        <authorList>
            <person name="Sahin N."/>
            <person name="Ay H."/>
            <person name="Saygin H."/>
        </authorList>
    </citation>
    <scope>NUCLEOTIDE SEQUENCE [LARGE SCALE GENOMIC DNA]</scope>
    <source>
        <strain evidence="2 3">KC712</strain>
    </source>
</reference>
<evidence type="ECO:0000259" key="1">
    <source>
        <dbReference type="PROSITE" id="PS51175"/>
    </source>
</evidence>
<accession>A0A4R4X1B3</accession>
<gene>
    <name evidence="2" type="ORF">E1294_07000</name>
</gene>
<comment type="caution">
    <text evidence="2">The sequence shown here is derived from an EMBL/GenBank/DDBJ whole genome shotgun (WGS) entry which is preliminary data.</text>
</comment>
<dbReference type="AlphaFoldDB" id="A0A4R4X1B3"/>
<dbReference type="Pfam" id="PF16990">
    <property type="entry name" value="CBM_35"/>
    <property type="match status" value="1"/>
</dbReference>
<protein>
    <submittedName>
        <fullName evidence="2">Carbohydrate-binding protein</fullName>
    </submittedName>
</protein>
<dbReference type="InterPro" id="IPR005084">
    <property type="entry name" value="CBM6"/>
</dbReference>